<dbReference type="InterPro" id="IPR018170">
    <property type="entry name" value="Aldo/ket_reductase_CS"/>
</dbReference>
<evidence type="ECO:0000313" key="5">
    <source>
        <dbReference type="Proteomes" id="UP001189429"/>
    </source>
</evidence>
<accession>A0ABN9PSS9</accession>
<evidence type="ECO:0000256" key="1">
    <source>
        <dbReference type="ARBA" id="ARBA00023002"/>
    </source>
</evidence>
<keyword evidence="1" id="KW-0560">Oxidoreductase</keyword>
<dbReference type="PRINTS" id="PR00069">
    <property type="entry name" value="ALDKETRDTASE"/>
</dbReference>
<dbReference type="PANTHER" id="PTHR43625">
    <property type="entry name" value="AFLATOXIN B1 ALDEHYDE REDUCTASE"/>
    <property type="match status" value="1"/>
</dbReference>
<feature type="non-terminal residue" evidence="4">
    <location>
        <position position="1"/>
    </location>
</feature>
<dbReference type="InterPro" id="IPR036812">
    <property type="entry name" value="NAD(P)_OxRdtase_dom_sf"/>
</dbReference>
<dbReference type="Pfam" id="PF00248">
    <property type="entry name" value="Aldo_ket_red"/>
    <property type="match status" value="1"/>
</dbReference>
<reference evidence="4" key="1">
    <citation type="submission" date="2023-10" db="EMBL/GenBank/DDBJ databases">
        <authorList>
            <person name="Chen Y."/>
            <person name="Shah S."/>
            <person name="Dougan E. K."/>
            <person name="Thang M."/>
            <person name="Chan C."/>
        </authorList>
    </citation>
    <scope>NUCLEOTIDE SEQUENCE [LARGE SCALE GENOMIC DNA]</scope>
</reference>
<dbReference type="Proteomes" id="UP001189429">
    <property type="component" value="Unassembled WGS sequence"/>
</dbReference>
<dbReference type="EMBL" id="CAUYUJ010001212">
    <property type="protein sequence ID" value="CAK0794796.1"/>
    <property type="molecule type" value="Genomic_DNA"/>
</dbReference>
<feature type="domain" description="NADP-dependent oxidoreductase" evidence="3">
    <location>
        <begin position="40"/>
        <end position="311"/>
    </location>
</feature>
<dbReference type="InterPro" id="IPR050791">
    <property type="entry name" value="Aldo-Keto_reductase"/>
</dbReference>
<dbReference type="PANTHER" id="PTHR43625:SF5">
    <property type="entry name" value="PYRIDOXAL REDUCTASE, CHLOROPLASTIC"/>
    <property type="match status" value="1"/>
</dbReference>
<dbReference type="Gene3D" id="3.20.20.100">
    <property type="entry name" value="NADP-dependent oxidoreductase domain"/>
    <property type="match status" value="1"/>
</dbReference>
<evidence type="ECO:0000313" key="4">
    <source>
        <dbReference type="EMBL" id="CAK0794796.1"/>
    </source>
</evidence>
<evidence type="ECO:0000256" key="2">
    <source>
        <dbReference type="SAM" id="MobiDB-lite"/>
    </source>
</evidence>
<dbReference type="InterPro" id="IPR020471">
    <property type="entry name" value="AKR"/>
</dbReference>
<comment type="caution">
    <text evidence="4">The sequence shown here is derived from an EMBL/GenBank/DDBJ whole genome shotgun (WGS) entry which is preliminary data.</text>
</comment>
<keyword evidence="5" id="KW-1185">Reference proteome</keyword>
<dbReference type="SUPFAM" id="SSF51430">
    <property type="entry name" value="NAD(P)-linked oxidoreductase"/>
    <property type="match status" value="1"/>
</dbReference>
<organism evidence="4 5">
    <name type="scientific">Prorocentrum cordatum</name>
    <dbReference type="NCBI Taxonomy" id="2364126"/>
    <lineage>
        <taxon>Eukaryota</taxon>
        <taxon>Sar</taxon>
        <taxon>Alveolata</taxon>
        <taxon>Dinophyceae</taxon>
        <taxon>Prorocentrales</taxon>
        <taxon>Prorocentraceae</taxon>
        <taxon>Prorocentrum</taxon>
    </lineage>
</organism>
<protein>
    <recommendedName>
        <fullName evidence="3">NADP-dependent oxidoreductase domain-containing protein</fullName>
    </recommendedName>
</protein>
<proteinExistence type="predicted"/>
<evidence type="ECO:0000259" key="3">
    <source>
        <dbReference type="Pfam" id="PF00248"/>
    </source>
</evidence>
<sequence>GGPGGWPRLLRHGGALRREGGRPHPGGGRRGVQLRGPSVAATYQGGDCETNLARWAGGATVGTKFTPKPGRRTAASVVETCRGSAARLGVEQIDLYQIHMPDIVQPFRVFGVEDRRDEVFWDGLAECYLSGLARNVGVSNYGPSLLERAHEHLARRGVPLVCNQIHFNMLYRRQGSLATIAKGEELGISTLAYYPLAMGLLTGKLTPSGLRDKYDLRSAELLRYLVGGKGSGFPNTAGDIPRGGISKLIEVLWEVAERNDKTPAQVSLNWVICKGAIPIPGASSVAQVEDNMGALGWRLPSEDVDRLDAAADELGFEFRGSGFQTADSKFVGYGFEKWRLD</sequence>
<name>A0ABN9PSS9_9DINO</name>
<dbReference type="PROSITE" id="PS00062">
    <property type="entry name" value="ALDOKETO_REDUCTASE_2"/>
    <property type="match status" value="1"/>
</dbReference>
<feature type="region of interest" description="Disordered" evidence="2">
    <location>
        <begin position="14"/>
        <end position="34"/>
    </location>
</feature>
<dbReference type="InterPro" id="IPR023210">
    <property type="entry name" value="NADP_OxRdtase_dom"/>
</dbReference>
<gene>
    <name evidence="4" type="ORF">PCOR1329_LOCUS4663</name>
</gene>